<comment type="caution">
    <text evidence="6">The sequence shown here is derived from an EMBL/GenBank/DDBJ whole genome shotgun (WGS) entry which is preliminary data.</text>
</comment>
<dbReference type="PROSITE" id="PS51462">
    <property type="entry name" value="NUDIX"/>
    <property type="match status" value="1"/>
</dbReference>
<evidence type="ECO:0000313" key="6">
    <source>
        <dbReference type="EMBL" id="GAA5110017.1"/>
    </source>
</evidence>
<accession>A0ABP9N7I3</accession>
<evidence type="ECO:0000256" key="4">
    <source>
        <dbReference type="RuleBase" id="RU003476"/>
    </source>
</evidence>
<dbReference type="Gene3D" id="3.90.79.10">
    <property type="entry name" value="Nucleoside Triphosphate Pyrophosphohydrolase"/>
    <property type="match status" value="1"/>
</dbReference>
<name>A0ABP9N7I3_9PSEU</name>
<organism evidence="6 7">
    <name type="scientific">Pseudonocardia adelaidensis</name>
    <dbReference type="NCBI Taxonomy" id="648754"/>
    <lineage>
        <taxon>Bacteria</taxon>
        <taxon>Bacillati</taxon>
        <taxon>Actinomycetota</taxon>
        <taxon>Actinomycetes</taxon>
        <taxon>Pseudonocardiales</taxon>
        <taxon>Pseudonocardiaceae</taxon>
        <taxon>Pseudonocardia</taxon>
    </lineage>
</organism>
<dbReference type="Pfam" id="PF00293">
    <property type="entry name" value="NUDIX"/>
    <property type="match status" value="1"/>
</dbReference>
<keyword evidence="3 4" id="KW-0378">Hydrolase</keyword>
<feature type="domain" description="Nudix hydrolase" evidence="5">
    <location>
        <begin position="29"/>
        <end position="167"/>
    </location>
</feature>
<evidence type="ECO:0000256" key="3">
    <source>
        <dbReference type="ARBA" id="ARBA00022801"/>
    </source>
</evidence>
<protein>
    <submittedName>
        <fullName evidence="6">NUDIX domain-containing protein</fullName>
    </submittedName>
</protein>
<reference evidence="7" key="1">
    <citation type="journal article" date="2019" name="Int. J. Syst. Evol. Microbiol.">
        <title>The Global Catalogue of Microorganisms (GCM) 10K type strain sequencing project: providing services to taxonomists for standard genome sequencing and annotation.</title>
        <authorList>
            <consortium name="The Broad Institute Genomics Platform"/>
            <consortium name="The Broad Institute Genome Sequencing Center for Infectious Disease"/>
            <person name="Wu L."/>
            <person name="Ma J."/>
        </authorList>
    </citation>
    <scope>NUCLEOTIDE SEQUENCE [LARGE SCALE GENOMIC DNA]</scope>
    <source>
        <strain evidence="7">JCM 18302</strain>
    </source>
</reference>
<dbReference type="PANTHER" id="PTHR43046">
    <property type="entry name" value="GDP-MANNOSE MANNOSYL HYDROLASE"/>
    <property type="match status" value="1"/>
</dbReference>
<evidence type="ECO:0000259" key="5">
    <source>
        <dbReference type="PROSITE" id="PS51462"/>
    </source>
</evidence>
<dbReference type="InterPro" id="IPR020084">
    <property type="entry name" value="NUDIX_hydrolase_CS"/>
</dbReference>
<dbReference type="Proteomes" id="UP001500804">
    <property type="component" value="Unassembled WGS sequence"/>
</dbReference>
<comment type="cofactor">
    <cofactor evidence="1">
        <name>Mg(2+)</name>
        <dbReference type="ChEBI" id="CHEBI:18420"/>
    </cofactor>
</comment>
<dbReference type="SUPFAM" id="SSF55811">
    <property type="entry name" value="Nudix"/>
    <property type="match status" value="1"/>
</dbReference>
<proteinExistence type="inferred from homology"/>
<evidence type="ECO:0000256" key="1">
    <source>
        <dbReference type="ARBA" id="ARBA00001946"/>
    </source>
</evidence>
<evidence type="ECO:0000313" key="7">
    <source>
        <dbReference type="Proteomes" id="UP001500804"/>
    </source>
</evidence>
<gene>
    <name evidence="6" type="ORF">GCM10023320_01240</name>
</gene>
<evidence type="ECO:0000256" key="2">
    <source>
        <dbReference type="ARBA" id="ARBA00005582"/>
    </source>
</evidence>
<dbReference type="PANTHER" id="PTHR43046:SF16">
    <property type="entry name" value="ADP-RIBOSE PYROPHOSPHATASE YJHB-RELATED"/>
    <property type="match status" value="1"/>
</dbReference>
<dbReference type="InterPro" id="IPR020476">
    <property type="entry name" value="Nudix_hydrolase"/>
</dbReference>
<dbReference type="EMBL" id="BAABJO010000001">
    <property type="protein sequence ID" value="GAA5110017.1"/>
    <property type="molecule type" value="Genomic_DNA"/>
</dbReference>
<dbReference type="InterPro" id="IPR015797">
    <property type="entry name" value="NUDIX_hydrolase-like_dom_sf"/>
</dbReference>
<dbReference type="InterPro" id="IPR000086">
    <property type="entry name" value="NUDIX_hydrolase_dom"/>
</dbReference>
<keyword evidence="7" id="KW-1185">Reference proteome</keyword>
<sequence length="172" mass="18572">MGTDVGAGSMRPGLELRRVHVHDSEAPEATVVTPSVFVAVREEQGRLLLVRRCDSGGWELPGGRVDVGESAVGAAVREVAEEAGLRVRITGLVGLFTDPAHIVEAATGREIRQQFVVCFHGWAVWGRPHPDGHETADAAWFDPADVEALRLEPGARRWIHHALSGASDPHLE</sequence>
<dbReference type="PRINTS" id="PR00502">
    <property type="entry name" value="NUDIXFAMILY"/>
</dbReference>
<comment type="similarity">
    <text evidence="2 4">Belongs to the Nudix hydrolase family.</text>
</comment>
<dbReference type="PROSITE" id="PS00893">
    <property type="entry name" value="NUDIX_BOX"/>
    <property type="match status" value="1"/>
</dbReference>